<evidence type="ECO:0008006" key="4">
    <source>
        <dbReference type="Google" id="ProtNLM"/>
    </source>
</evidence>
<dbReference type="PANTHER" id="PTHR40741:SF1">
    <property type="entry name" value="AMASTIN"/>
    <property type="match status" value="1"/>
</dbReference>
<name>A0A061IW83_TRYRA</name>
<dbReference type="VEuPathDB" id="TriTrypDB:TRSC58_05978"/>
<accession>A0A061IW83</accession>
<dbReference type="AlphaFoldDB" id="A0A061IW83"/>
<organism evidence="2 3">
    <name type="scientific">Trypanosoma rangeli SC58</name>
    <dbReference type="NCBI Taxonomy" id="429131"/>
    <lineage>
        <taxon>Eukaryota</taxon>
        <taxon>Discoba</taxon>
        <taxon>Euglenozoa</taxon>
        <taxon>Kinetoplastea</taxon>
        <taxon>Metakinetoplastina</taxon>
        <taxon>Trypanosomatida</taxon>
        <taxon>Trypanosomatidae</taxon>
        <taxon>Trypanosoma</taxon>
        <taxon>Herpetosoma</taxon>
    </lineage>
</organism>
<keyword evidence="3" id="KW-1185">Reference proteome</keyword>
<dbReference type="EMBL" id="AUPL01005978">
    <property type="protein sequence ID" value="ESL06350.1"/>
    <property type="molecule type" value="Genomic_DNA"/>
</dbReference>
<dbReference type="Proteomes" id="UP000031737">
    <property type="component" value="Unassembled WGS sequence"/>
</dbReference>
<evidence type="ECO:0000256" key="1">
    <source>
        <dbReference type="SAM" id="Phobius"/>
    </source>
</evidence>
<feature type="transmembrane region" description="Helical" evidence="1">
    <location>
        <begin position="162"/>
        <end position="181"/>
    </location>
</feature>
<protein>
    <recommendedName>
        <fullName evidence="4">Amastin</fullName>
    </recommendedName>
</protein>
<keyword evidence="1" id="KW-0812">Transmembrane</keyword>
<feature type="transmembrane region" description="Helical" evidence="1">
    <location>
        <begin position="78"/>
        <end position="101"/>
    </location>
</feature>
<comment type="caution">
    <text evidence="2">The sequence shown here is derived from an EMBL/GenBank/DDBJ whole genome shotgun (WGS) entry which is preliminary data.</text>
</comment>
<keyword evidence="1" id="KW-0472">Membrane</keyword>
<dbReference type="OrthoDB" id="247213at2759"/>
<evidence type="ECO:0000313" key="2">
    <source>
        <dbReference type="EMBL" id="ESL06350.1"/>
    </source>
</evidence>
<feature type="transmembrane region" description="Helical" evidence="1">
    <location>
        <begin position="7"/>
        <end position="28"/>
    </location>
</feature>
<proteinExistence type="predicted"/>
<keyword evidence="1" id="KW-1133">Transmembrane helix</keyword>
<gene>
    <name evidence="2" type="ORF">TRSC58_05978</name>
</gene>
<feature type="transmembrane region" description="Helical" evidence="1">
    <location>
        <begin position="113"/>
        <end position="134"/>
    </location>
</feature>
<evidence type="ECO:0000313" key="3">
    <source>
        <dbReference type="Proteomes" id="UP000031737"/>
    </source>
</evidence>
<sequence>MCCCPTLRVLVLIMVLLATACAVCANIFPVFQKKNNVVTIKQTLWYNRTALSGGNEIEQKVSESLCTQYKLFFQVSEAMVVATVGVGLLVVGFAIAQLTVAVKGRCLACCGSFLITLAFDASGVCVALLVYGYMKGYCQNDTSLSSVYAPFKDQNYKFAESFYLISVACGLFLISSLFECFT</sequence>
<reference evidence="2 3" key="1">
    <citation type="submission" date="2013-07" db="EMBL/GenBank/DDBJ databases">
        <authorList>
            <person name="Stoco P.H."/>
            <person name="Wagner G."/>
            <person name="Gerber A."/>
            <person name="Zaha A."/>
            <person name="Thompson C."/>
            <person name="Bartholomeu D.C."/>
            <person name="Luckemeyer D.D."/>
            <person name="Bahia D."/>
            <person name="Loreto E."/>
            <person name="Prestes E.B."/>
            <person name="Lima F.M."/>
            <person name="Rodrigues-Luiz G."/>
            <person name="Vallejo G.A."/>
            <person name="Filho J.F."/>
            <person name="Monteiro K.M."/>
            <person name="Tyler K.M."/>
            <person name="de Almeida L.G."/>
            <person name="Ortiz M.F."/>
            <person name="Siervo M.A."/>
            <person name="de Moraes M.H."/>
            <person name="Cunha O.L."/>
            <person name="Mendonca-Neto R."/>
            <person name="Silva R."/>
            <person name="Teixeira S.M."/>
            <person name="Murta S.M."/>
            <person name="Sincero T.C."/>
            <person name="Mendes T.A."/>
            <person name="Urmenyi T.P."/>
            <person name="Silva V.G."/>
            <person name="da Rocha W.D."/>
            <person name="Andersson B."/>
            <person name="Romanha A.J."/>
            <person name="Steindel M."/>
            <person name="de Vasconcelos A.T."/>
            <person name="Grisard E.C."/>
        </authorList>
    </citation>
    <scope>NUCLEOTIDE SEQUENCE [LARGE SCALE GENOMIC DNA]</scope>
    <source>
        <strain evidence="2 3">SC58</strain>
    </source>
</reference>
<dbReference type="PANTHER" id="PTHR40741">
    <property type="entry name" value="AMASTIN-RELATED"/>
    <property type="match status" value="1"/>
</dbReference>